<name>A0A2P4PRQ3_RHIID</name>
<dbReference type="AlphaFoldDB" id="A0A2P4PRQ3"/>
<dbReference type="InterPro" id="IPR032675">
    <property type="entry name" value="LRR_dom_sf"/>
</dbReference>
<dbReference type="EMBL" id="AUPC02000159">
    <property type="protein sequence ID" value="POG68079.1"/>
    <property type="molecule type" value="Genomic_DNA"/>
</dbReference>
<dbReference type="Proteomes" id="UP000018888">
    <property type="component" value="Unassembled WGS sequence"/>
</dbReference>
<dbReference type="Pfam" id="PF12937">
    <property type="entry name" value="F-box-like"/>
    <property type="match status" value="1"/>
</dbReference>
<evidence type="ECO:0000313" key="3">
    <source>
        <dbReference type="Proteomes" id="UP000018888"/>
    </source>
</evidence>
<dbReference type="InterPro" id="IPR036047">
    <property type="entry name" value="F-box-like_dom_sf"/>
</dbReference>
<feature type="domain" description="F-box" evidence="1">
    <location>
        <begin position="38"/>
        <end position="77"/>
    </location>
</feature>
<dbReference type="InterPro" id="IPR001810">
    <property type="entry name" value="F-box_dom"/>
</dbReference>
<dbReference type="Gene3D" id="3.80.10.10">
    <property type="entry name" value="Ribonuclease Inhibitor"/>
    <property type="match status" value="1"/>
</dbReference>
<evidence type="ECO:0000259" key="1">
    <source>
        <dbReference type="Pfam" id="PF12937"/>
    </source>
</evidence>
<dbReference type="SUPFAM" id="SSF52047">
    <property type="entry name" value="RNI-like"/>
    <property type="match status" value="1"/>
</dbReference>
<accession>A0A2P4PRQ3</accession>
<sequence length="368" mass="43343">MHLSLFFIQFYHFYNHPKFSKFHFIFILSLTMVQLVADVLLLILNELRDDPSSLHSCVLVNKSWFSLAMPILWRSLYYTHEDSISFNKVFDVISYFLPSESPLFKNGFKLPSNRQLIFNYMTFFTHISPTFVNDIVQSVTTEKEAKIYDYKKNMLEEEIYKVIFNNCKNVKCFYWSTYHSLHLFPNAEPFFANLSSLGISLTIANPTILYELARICQNIVTLEINECNRDCLGLLHFINVQTKLQSLCLHLCDVREQLVYLSEAIEGKAVTLKRLTIKSSVTSISPKFLLSLRNLEYLVLNNYVNQLSRYTKVWSYYLSKADFPKLRYFEMSCLTNVLESFLILKYTNKFKSMTLLNDQYKLIFENDL</sequence>
<keyword evidence="3" id="KW-1185">Reference proteome</keyword>
<dbReference type="VEuPathDB" id="FungiDB:RhiirFUN_016532"/>
<proteinExistence type="predicted"/>
<gene>
    <name evidence="2" type="ORF">GLOIN_2v1878600</name>
</gene>
<organism evidence="2 3">
    <name type="scientific">Rhizophagus irregularis (strain DAOM 181602 / DAOM 197198 / MUCL 43194)</name>
    <name type="common">Arbuscular mycorrhizal fungus</name>
    <name type="synonym">Glomus intraradices</name>
    <dbReference type="NCBI Taxonomy" id="747089"/>
    <lineage>
        <taxon>Eukaryota</taxon>
        <taxon>Fungi</taxon>
        <taxon>Fungi incertae sedis</taxon>
        <taxon>Mucoromycota</taxon>
        <taxon>Glomeromycotina</taxon>
        <taxon>Glomeromycetes</taxon>
        <taxon>Glomerales</taxon>
        <taxon>Glomeraceae</taxon>
        <taxon>Rhizophagus</taxon>
    </lineage>
</organism>
<protein>
    <recommendedName>
        <fullName evidence="1">F-box domain-containing protein</fullName>
    </recommendedName>
</protein>
<reference evidence="2 3" key="1">
    <citation type="journal article" date="2013" name="Proc. Natl. Acad. Sci. U.S.A.">
        <title>Genome of an arbuscular mycorrhizal fungus provides insight into the oldest plant symbiosis.</title>
        <authorList>
            <person name="Tisserant E."/>
            <person name="Malbreil M."/>
            <person name="Kuo A."/>
            <person name="Kohler A."/>
            <person name="Symeonidi A."/>
            <person name="Balestrini R."/>
            <person name="Charron P."/>
            <person name="Duensing N."/>
            <person name="Frei Dit Frey N."/>
            <person name="Gianinazzi-Pearson V."/>
            <person name="Gilbert L.B."/>
            <person name="Handa Y."/>
            <person name="Herr J.R."/>
            <person name="Hijri M."/>
            <person name="Koul R."/>
            <person name="Kawaguchi M."/>
            <person name="Krajinski F."/>
            <person name="Lammers P.J."/>
            <person name="Masclaux F.G."/>
            <person name="Murat C."/>
            <person name="Morin E."/>
            <person name="Ndikumana S."/>
            <person name="Pagni M."/>
            <person name="Petitpierre D."/>
            <person name="Requena N."/>
            <person name="Rosikiewicz P."/>
            <person name="Riley R."/>
            <person name="Saito K."/>
            <person name="San Clemente H."/>
            <person name="Shapiro H."/>
            <person name="van Tuinen D."/>
            <person name="Becard G."/>
            <person name="Bonfante P."/>
            <person name="Paszkowski U."/>
            <person name="Shachar-Hill Y.Y."/>
            <person name="Tuskan G.A."/>
            <person name="Young P.W."/>
            <person name="Sanders I.R."/>
            <person name="Henrissat B."/>
            <person name="Rensing S.A."/>
            <person name="Grigoriev I.V."/>
            <person name="Corradi N."/>
            <person name="Roux C."/>
            <person name="Martin F."/>
        </authorList>
    </citation>
    <scope>NUCLEOTIDE SEQUENCE [LARGE SCALE GENOMIC DNA]</scope>
    <source>
        <strain evidence="2 3">DAOM 197198</strain>
    </source>
</reference>
<evidence type="ECO:0000313" key="2">
    <source>
        <dbReference type="EMBL" id="POG68079.1"/>
    </source>
</evidence>
<dbReference type="SUPFAM" id="SSF81383">
    <property type="entry name" value="F-box domain"/>
    <property type="match status" value="1"/>
</dbReference>
<comment type="caution">
    <text evidence="2">The sequence shown here is derived from an EMBL/GenBank/DDBJ whole genome shotgun (WGS) entry which is preliminary data.</text>
</comment>
<reference evidence="2 3" key="2">
    <citation type="journal article" date="2018" name="New Phytol.">
        <title>High intraspecific genome diversity in the model arbuscular mycorrhizal symbiont Rhizophagus irregularis.</title>
        <authorList>
            <person name="Chen E.C.H."/>
            <person name="Morin E."/>
            <person name="Beaudet D."/>
            <person name="Noel J."/>
            <person name="Yildirir G."/>
            <person name="Ndikumana S."/>
            <person name="Charron P."/>
            <person name="St-Onge C."/>
            <person name="Giorgi J."/>
            <person name="Kruger M."/>
            <person name="Marton T."/>
            <person name="Ropars J."/>
            <person name="Grigoriev I.V."/>
            <person name="Hainaut M."/>
            <person name="Henrissat B."/>
            <person name="Roux C."/>
            <person name="Martin F."/>
            <person name="Corradi N."/>
        </authorList>
    </citation>
    <scope>NUCLEOTIDE SEQUENCE [LARGE SCALE GENOMIC DNA]</scope>
    <source>
        <strain evidence="2 3">DAOM 197198</strain>
    </source>
</reference>